<dbReference type="PANTHER" id="PTHR48079">
    <property type="entry name" value="PROTEIN YEEZ"/>
    <property type="match status" value="1"/>
</dbReference>
<accession>A0A7C4QI86</accession>
<evidence type="ECO:0000313" key="3">
    <source>
        <dbReference type="EMBL" id="HGT39481.1"/>
    </source>
</evidence>
<reference evidence="3" key="1">
    <citation type="journal article" date="2020" name="mSystems">
        <title>Genome- and Community-Level Interaction Insights into Carbon Utilization and Element Cycling Functions of Hydrothermarchaeota in Hydrothermal Sediment.</title>
        <authorList>
            <person name="Zhou Z."/>
            <person name="Liu Y."/>
            <person name="Xu W."/>
            <person name="Pan J."/>
            <person name="Luo Z.H."/>
            <person name="Li M."/>
        </authorList>
    </citation>
    <scope>NUCLEOTIDE SEQUENCE [LARGE SCALE GENOMIC DNA]</scope>
    <source>
        <strain evidence="3">SpSt-508</strain>
    </source>
</reference>
<gene>
    <name evidence="3" type="ORF">ENS64_09505</name>
</gene>
<dbReference type="Pfam" id="PF01370">
    <property type="entry name" value="Epimerase"/>
    <property type="match status" value="1"/>
</dbReference>
<name>A0A7C4QI86_9PLAN</name>
<feature type="compositionally biased region" description="Basic and acidic residues" evidence="1">
    <location>
        <begin position="35"/>
        <end position="56"/>
    </location>
</feature>
<organism evidence="3">
    <name type="scientific">Schlesneria paludicola</name>
    <dbReference type="NCBI Taxonomy" id="360056"/>
    <lineage>
        <taxon>Bacteria</taxon>
        <taxon>Pseudomonadati</taxon>
        <taxon>Planctomycetota</taxon>
        <taxon>Planctomycetia</taxon>
        <taxon>Planctomycetales</taxon>
        <taxon>Planctomycetaceae</taxon>
        <taxon>Schlesneria</taxon>
    </lineage>
</organism>
<evidence type="ECO:0000256" key="1">
    <source>
        <dbReference type="SAM" id="MobiDB-lite"/>
    </source>
</evidence>
<dbReference type="SUPFAM" id="SSF51735">
    <property type="entry name" value="NAD(P)-binding Rossmann-fold domains"/>
    <property type="match status" value="1"/>
</dbReference>
<feature type="region of interest" description="Disordered" evidence="1">
    <location>
        <begin position="1"/>
        <end position="20"/>
    </location>
</feature>
<comment type="caution">
    <text evidence="3">The sequence shown here is derived from an EMBL/GenBank/DDBJ whole genome shotgun (WGS) entry which is preliminary data.</text>
</comment>
<dbReference type="AlphaFoldDB" id="A0A7C4QI86"/>
<dbReference type="GO" id="GO:0005737">
    <property type="term" value="C:cytoplasm"/>
    <property type="evidence" value="ECO:0007669"/>
    <property type="project" value="TreeGrafter"/>
</dbReference>
<dbReference type="Gene3D" id="3.40.50.720">
    <property type="entry name" value="NAD(P)-binding Rossmann-like Domain"/>
    <property type="match status" value="1"/>
</dbReference>
<dbReference type="InterPro" id="IPR001509">
    <property type="entry name" value="Epimerase_deHydtase"/>
</dbReference>
<feature type="region of interest" description="Disordered" evidence="1">
    <location>
        <begin position="34"/>
        <end position="70"/>
    </location>
</feature>
<sequence>MRVPGGRRHADWSGDWFHQPTGRIRQRPACSCARNRGDDLQEPGHRREHHHVERPHGSAAIPRRSPLAPAGTGLSLPDVRKLVIGCGYLGQRVAEAWSAAGHEVHVVTRSADRAREFSALGWMAHVADVCQPATLRCLPTVDTALFCVGYDSQSAHSRSAVMVDGLAHVLDVCRDRCRRFLYTSSTSVYGQCQGEWVDERSVCAPTQPGGVCCLQAERLIAATFSAPHGAGEGAQILRLAGLYGPGRLLARGATLQRGEPLPGRGDAWLNLIHVDDAVACLLACEERGKAGETWLVCDDQPVRRIDYYSALAELIGAPHPQFDETVPASRGGGQLNKRCSNRKMRQELGVFLRYPSYREGLPHAVGR</sequence>
<protein>
    <submittedName>
        <fullName evidence="3">SDR family oxidoreductase</fullName>
    </submittedName>
</protein>
<dbReference type="PANTHER" id="PTHR48079:SF6">
    <property type="entry name" value="NAD(P)-BINDING DOMAIN-CONTAINING PROTEIN-RELATED"/>
    <property type="match status" value="1"/>
</dbReference>
<dbReference type="InterPro" id="IPR051783">
    <property type="entry name" value="NAD(P)-dependent_oxidoreduct"/>
</dbReference>
<dbReference type="CDD" id="cd05266">
    <property type="entry name" value="SDR_a4"/>
    <property type="match status" value="1"/>
</dbReference>
<feature type="domain" description="NAD-dependent epimerase/dehydratase" evidence="2">
    <location>
        <begin position="82"/>
        <end position="296"/>
    </location>
</feature>
<dbReference type="EMBL" id="DSVQ01000012">
    <property type="protein sequence ID" value="HGT39481.1"/>
    <property type="molecule type" value="Genomic_DNA"/>
</dbReference>
<dbReference type="GO" id="GO:0004029">
    <property type="term" value="F:aldehyde dehydrogenase (NAD+) activity"/>
    <property type="evidence" value="ECO:0007669"/>
    <property type="project" value="TreeGrafter"/>
</dbReference>
<proteinExistence type="predicted"/>
<dbReference type="InterPro" id="IPR036291">
    <property type="entry name" value="NAD(P)-bd_dom_sf"/>
</dbReference>
<evidence type="ECO:0000259" key="2">
    <source>
        <dbReference type="Pfam" id="PF01370"/>
    </source>
</evidence>